<feature type="signal peptide" evidence="6">
    <location>
        <begin position="1"/>
        <end position="24"/>
    </location>
</feature>
<evidence type="ECO:0000259" key="7">
    <source>
        <dbReference type="Pfam" id="PF13473"/>
    </source>
</evidence>
<keyword evidence="4" id="KW-0186">Copper</keyword>
<evidence type="ECO:0000313" key="8">
    <source>
        <dbReference type="EMBL" id="MBB6691223.1"/>
    </source>
</evidence>
<dbReference type="PROSITE" id="PS51257">
    <property type="entry name" value="PROKAR_LIPOPROTEIN"/>
    <property type="match status" value="1"/>
</dbReference>
<keyword evidence="6" id="KW-0732">Signal</keyword>
<dbReference type="RefSeq" id="WP_185135222.1">
    <property type="nucleotide sequence ID" value="NZ_BORM01000003.1"/>
</dbReference>
<dbReference type="InterPro" id="IPR028096">
    <property type="entry name" value="EfeO_Cupredoxin"/>
</dbReference>
<protein>
    <submittedName>
        <fullName evidence="8">Cupredoxin domain-containing protein</fullName>
    </submittedName>
</protein>
<dbReference type="Proteomes" id="UP000553776">
    <property type="component" value="Unassembled WGS sequence"/>
</dbReference>
<accession>A0A841TYK5</accession>
<dbReference type="Gene3D" id="2.60.40.420">
    <property type="entry name" value="Cupredoxins - blue copper proteins"/>
    <property type="match status" value="1"/>
</dbReference>
<keyword evidence="3" id="KW-0249">Electron transport</keyword>
<organism evidence="8 9">
    <name type="scientific">Cohnella xylanilytica</name>
    <dbReference type="NCBI Taxonomy" id="557555"/>
    <lineage>
        <taxon>Bacteria</taxon>
        <taxon>Bacillati</taxon>
        <taxon>Bacillota</taxon>
        <taxon>Bacilli</taxon>
        <taxon>Bacillales</taxon>
        <taxon>Paenibacillaceae</taxon>
        <taxon>Cohnella</taxon>
    </lineage>
</organism>
<evidence type="ECO:0000256" key="6">
    <source>
        <dbReference type="SAM" id="SignalP"/>
    </source>
</evidence>
<dbReference type="PANTHER" id="PTHR38439">
    <property type="entry name" value="AURACYANIN-B"/>
    <property type="match status" value="1"/>
</dbReference>
<keyword evidence="2" id="KW-0479">Metal-binding</keyword>
<feature type="domain" description="EfeO-type cupredoxin-like" evidence="7">
    <location>
        <begin position="51"/>
        <end position="138"/>
    </location>
</feature>
<dbReference type="AlphaFoldDB" id="A0A841TYK5"/>
<evidence type="ECO:0000256" key="1">
    <source>
        <dbReference type="ARBA" id="ARBA00022448"/>
    </source>
</evidence>
<keyword evidence="9" id="KW-1185">Reference proteome</keyword>
<keyword evidence="1" id="KW-0813">Transport</keyword>
<feature type="compositionally biased region" description="Low complexity" evidence="5">
    <location>
        <begin position="30"/>
        <end position="48"/>
    </location>
</feature>
<dbReference type="Pfam" id="PF13473">
    <property type="entry name" value="Cupredoxin_1"/>
    <property type="match status" value="1"/>
</dbReference>
<name>A0A841TYK5_9BACL</name>
<evidence type="ECO:0000256" key="4">
    <source>
        <dbReference type="ARBA" id="ARBA00023008"/>
    </source>
</evidence>
<dbReference type="EMBL" id="JACJVR010000024">
    <property type="protein sequence ID" value="MBB6691223.1"/>
    <property type="molecule type" value="Genomic_DNA"/>
</dbReference>
<evidence type="ECO:0000256" key="2">
    <source>
        <dbReference type="ARBA" id="ARBA00022723"/>
    </source>
</evidence>
<dbReference type="SUPFAM" id="SSF49503">
    <property type="entry name" value="Cupredoxins"/>
    <property type="match status" value="1"/>
</dbReference>
<dbReference type="PANTHER" id="PTHR38439:SF2">
    <property type="entry name" value="OUTER MEMBRANE PROTEIN H.8"/>
    <property type="match status" value="1"/>
</dbReference>
<sequence>MSKKSYLFLAMVAIAAVLALSACGSNNNNNAASPSASPSASASASAPAAGGGETKEITVTATNFQFDQPDIQLHVGDTVKLTLKNDSGNHGLEIPDLGVNLKNGETATFTVDKAGTYDFNCSIQCGSGHDNMTGTITVS</sequence>
<comment type="caution">
    <text evidence="8">The sequence shown here is derived from an EMBL/GenBank/DDBJ whole genome shotgun (WGS) entry which is preliminary data.</text>
</comment>
<reference evidence="8 9" key="1">
    <citation type="submission" date="2020-08" db="EMBL/GenBank/DDBJ databases">
        <title>Cohnella phylogeny.</title>
        <authorList>
            <person name="Dunlap C."/>
        </authorList>
    </citation>
    <scope>NUCLEOTIDE SEQUENCE [LARGE SCALE GENOMIC DNA]</scope>
    <source>
        <strain evidence="8 9">DSM 25239</strain>
    </source>
</reference>
<dbReference type="GO" id="GO:0005507">
    <property type="term" value="F:copper ion binding"/>
    <property type="evidence" value="ECO:0007669"/>
    <property type="project" value="TreeGrafter"/>
</dbReference>
<gene>
    <name evidence="8" type="ORF">H7B90_07430</name>
</gene>
<evidence type="ECO:0000256" key="5">
    <source>
        <dbReference type="SAM" id="MobiDB-lite"/>
    </source>
</evidence>
<evidence type="ECO:0000256" key="3">
    <source>
        <dbReference type="ARBA" id="ARBA00022982"/>
    </source>
</evidence>
<proteinExistence type="predicted"/>
<feature type="region of interest" description="Disordered" evidence="5">
    <location>
        <begin position="30"/>
        <end position="52"/>
    </location>
</feature>
<evidence type="ECO:0000313" key="9">
    <source>
        <dbReference type="Proteomes" id="UP000553776"/>
    </source>
</evidence>
<feature type="chain" id="PRO_5038810783" evidence="6">
    <location>
        <begin position="25"/>
        <end position="139"/>
    </location>
</feature>
<dbReference type="InterPro" id="IPR008972">
    <property type="entry name" value="Cupredoxin"/>
</dbReference>
<dbReference type="InterPro" id="IPR050845">
    <property type="entry name" value="Cu-binding_ET"/>
</dbReference>